<keyword evidence="4" id="KW-0399">Innate immunity</keyword>
<feature type="compositionally biased region" description="Basic and acidic residues" evidence="9">
    <location>
        <begin position="30"/>
        <end position="47"/>
    </location>
</feature>
<reference evidence="12" key="1">
    <citation type="journal article" date="2010" name="Evol. Dev.">
        <title>The genome of the sponge Amphimedon queenslandica provides new perspectives into the origin of Toll-like and interleukin 1 receptor pathways.</title>
        <authorList>
            <person name="Gauthier M.E."/>
            <person name="Du Pasquier L."/>
            <person name="Degnan B.M."/>
        </authorList>
    </citation>
    <scope>NUCLEOTIDE SEQUENCE</scope>
</reference>
<reference evidence="13" key="4">
    <citation type="submission" date="2017-05" db="UniProtKB">
        <authorList>
            <consortium name="EnsemblMetazoa"/>
        </authorList>
    </citation>
    <scope>IDENTIFICATION</scope>
</reference>
<dbReference type="EMBL" id="HQ012492">
    <property type="protein sequence ID" value="ADR78335.1"/>
    <property type="molecule type" value="mRNA"/>
</dbReference>
<evidence type="ECO:0000256" key="1">
    <source>
        <dbReference type="ARBA" id="ARBA00004496"/>
    </source>
</evidence>
<dbReference type="KEGG" id="aqu:100616078"/>
<reference evidence="12" key="3">
    <citation type="submission" date="2010-08" db="EMBL/GenBank/DDBJ databases">
        <authorList>
            <person name="Gauthier M.E.A."/>
            <person name="Du Pasquier L."/>
            <person name="Degnan B.M."/>
        </authorList>
    </citation>
    <scope>NUCLEOTIDE SEQUENCE</scope>
</reference>
<dbReference type="GO" id="GO:0006914">
    <property type="term" value="P:autophagy"/>
    <property type="evidence" value="ECO:0007669"/>
    <property type="project" value="UniProtKB-KW"/>
</dbReference>
<feature type="domain" description="C2" evidence="10">
    <location>
        <begin position="50"/>
        <end position="168"/>
    </location>
</feature>
<dbReference type="InterPro" id="IPR035892">
    <property type="entry name" value="C2_domain_sf"/>
</dbReference>
<feature type="region of interest" description="Disordered" evidence="9">
    <location>
        <begin position="30"/>
        <end position="50"/>
    </location>
</feature>
<evidence type="ECO:0000256" key="8">
    <source>
        <dbReference type="ARBA" id="ARBA00023198"/>
    </source>
</evidence>
<keyword evidence="3" id="KW-0963">Cytoplasm</keyword>
<comment type="subcellular location">
    <subcellularLocation>
        <location evidence="1">Cytoplasm</location>
    </subcellularLocation>
</comment>
<reference evidence="14" key="2">
    <citation type="journal article" date="2010" name="Nature">
        <title>The Amphimedon queenslandica genome and the evolution of animal complexity.</title>
        <authorList>
            <person name="Srivastava M."/>
            <person name="Simakov O."/>
            <person name="Chapman J."/>
            <person name="Fahey B."/>
            <person name="Gauthier M.E."/>
            <person name="Mitros T."/>
            <person name="Richards G.S."/>
            <person name="Conaco C."/>
            <person name="Dacre M."/>
            <person name="Hellsten U."/>
            <person name="Larroux C."/>
            <person name="Putnam N.H."/>
            <person name="Stanke M."/>
            <person name="Adamska M."/>
            <person name="Darling A."/>
            <person name="Degnan S.M."/>
            <person name="Oakley T.H."/>
            <person name="Plachetzki D.C."/>
            <person name="Zhai Y."/>
            <person name="Adamski M."/>
            <person name="Calcino A."/>
            <person name="Cummins S.F."/>
            <person name="Goodstein D.M."/>
            <person name="Harris C."/>
            <person name="Jackson D.J."/>
            <person name="Leys S.P."/>
            <person name="Shu S."/>
            <person name="Woodcroft B.J."/>
            <person name="Vervoort M."/>
            <person name="Kosik K.S."/>
            <person name="Manning G."/>
            <person name="Degnan B.M."/>
            <person name="Rokhsar D.S."/>
        </authorList>
    </citation>
    <scope>NUCLEOTIDE SEQUENCE [LARGE SCALE GENOMIC DNA]</scope>
</reference>
<dbReference type="FunFam" id="1.10.8.10:FF:000036">
    <property type="entry name" value="Toll-interacting protein-like Protein"/>
    <property type="match status" value="1"/>
</dbReference>
<evidence type="ECO:0000256" key="7">
    <source>
        <dbReference type="ARBA" id="ARBA00023006"/>
    </source>
</evidence>
<dbReference type="Gene3D" id="1.10.8.10">
    <property type="entry name" value="DNA helicase RuvA subunit, C-terminal domain"/>
    <property type="match status" value="1"/>
</dbReference>
<evidence type="ECO:0000313" key="13">
    <source>
        <dbReference type="EnsemblMetazoa" id="Aqu2.1.36612_001"/>
    </source>
</evidence>
<evidence type="ECO:0000313" key="12">
    <source>
        <dbReference type="EMBL" id="ADR78335.1"/>
    </source>
</evidence>
<dbReference type="GO" id="GO:0006511">
    <property type="term" value="P:ubiquitin-dependent protein catabolic process"/>
    <property type="evidence" value="ECO:0007669"/>
    <property type="project" value="TreeGrafter"/>
</dbReference>
<keyword evidence="7" id="KW-0072">Autophagy</keyword>
<organism evidence="12">
    <name type="scientific">Amphimedon queenslandica</name>
    <name type="common">Sponge</name>
    <dbReference type="NCBI Taxonomy" id="400682"/>
    <lineage>
        <taxon>Eukaryota</taxon>
        <taxon>Metazoa</taxon>
        <taxon>Porifera</taxon>
        <taxon>Demospongiae</taxon>
        <taxon>Heteroscleromorpha</taxon>
        <taxon>Haplosclerida</taxon>
        <taxon>Niphatidae</taxon>
        <taxon>Amphimedon</taxon>
    </lineage>
</organism>
<proteinExistence type="evidence at transcript level"/>
<keyword evidence="6" id="KW-0391">Immunity</keyword>
<dbReference type="EnsemblMetazoa" id="Aqu2.1.36612_001">
    <property type="protein sequence ID" value="Aqu2.1.36612_001"/>
    <property type="gene ID" value="Aqu2.1.36612"/>
</dbReference>
<dbReference type="SMART" id="SM00546">
    <property type="entry name" value="CUE"/>
    <property type="match status" value="1"/>
</dbReference>
<dbReference type="GO" id="GO:0043130">
    <property type="term" value="F:ubiquitin binding"/>
    <property type="evidence" value="ECO:0007669"/>
    <property type="project" value="InterPro"/>
</dbReference>
<evidence type="ECO:0000256" key="2">
    <source>
        <dbReference type="ARBA" id="ARBA00009278"/>
    </source>
</evidence>
<dbReference type="OrthoDB" id="9942608at2759"/>
<dbReference type="GO" id="GO:0045087">
    <property type="term" value="P:innate immune response"/>
    <property type="evidence" value="ECO:0007669"/>
    <property type="project" value="UniProtKB-KW"/>
</dbReference>
<evidence type="ECO:0000259" key="10">
    <source>
        <dbReference type="PROSITE" id="PS50004"/>
    </source>
</evidence>
<dbReference type="SUPFAM" id="SSF46934">
    <property type="entry name" value="UBA-like"/>
    <property type="match status" value="1"/>
</dbReference>
<name>E5KCC3_AMPQE</name>
<dbReference type="EnsemblMetazoa" id="XM_003385116.3">
    <property type="protein sequence ID" value="XP_003385164.1"/>
    <property type="gene ID" value="GeneID_100616078"/>
</dbReference>
<dbReference type="InterPro" id="IPR003892">
    <property type="entry name" value="CUE"/>
</dbReference>
<dbReference type="PROSITE" id="PS51140">
    <property type="entry name" value="CUE"/>
    <property type="match status" value="1"/>
</dbReference>
<dbReference type="Gene3D" id="2.60.40.150">
    <property type="entry name" value="C2 domain"/>
    <property type="match status" value="1"/>
</dbReference>
<dbReference type="PANTHER" id="PTHR16461:SF5">
    <property type="entry name" value="TOLL-INTERACTING PROTEIN"/>
    <property type="match status" value="1"/>
</dbReference>
<dbReference type="Pfam" id="PF00168">
    <property type="entry name" value="C2"/>
    <property type="match status" value="1"/>
</dbReference>
<evidence type="ECO:0000256" key="4">
    <source>
        <dbReference type="ARBA" id="ARBA00022588"/>
    </source>
</evidence>
<dbReference type="PANTHER" id="PTHR16461">
    <property type="entry name" value="TOLL-INTERACTING PROTEIN"/>
    <property type="match status" value="1"/>
</dbReference>
<dbReference type="Proteomes" id="UP000007879">
    <property type="component" value="Unassembled WGS sequence"/>
</dbReference>
<dbReference type="CDD" id="cd04016">
    <property type="entry name" value="C2_Tollip"/>
    <property type="match status" value="1"/>
</dbReference>
<keyword evidence="8" id="KW-0395">Inflammatory response</keyword>
<evidence type="ECO:0000256" key="5">
    <source>
        <dbReference type="ARBA" id="ARBA00022737"/>
    </source>
</evidence>
<protein>
    <submittedName>
        <fullName evidence="12 13">Tollip</fullName>
    </submittedName>
</protein>
<evidence type="ECO:0000256" key="9">
    <source>
        <dbReference type="SAM" id="MobiDB-lite"/>
    </source>
</evidence>
<dbReference type="eggNOG" id="ENOG502QWQA">
    <property type="taxonomic scope" value="Eukaryota"/>
</dbReference>
<evidence type="ECO:0000256" key="3">
    <source>
        <dbReference type="ARBA" id="ARBA00022490"/>
    </source>
</evidence>
<dbReference type="FunCoup" id="E5KCC3">
    <property type="interactions" value="336"/>
</dbReference>
<dbReference type="InterPro" id="IPR037301">
    <property type="entry name" value="Tollip_C2"/>
</dbReference>
<evidence type="ECO:0000259" key="11">
    <source>
        <dbReference type="PROSITE" id="PS51140"/>
    </source>
</evidence>
<gene>
    <name evidence="13" type="primary">100616078</name>
</gene>
<dbReference type="CDD" id="cd14363">
    <property type="entry name" value="CUE_TOLIP"/>
    <property type="match status" value="1"/>
</dbReference>
<feature type="non-terminal residue" evidence="12">
    <location>
        <position position="1"/>
    </location>
</feature>
<dbReference type="Pfam" id="PF02845">
    <property type="entry name" value="CUE"/>
    <property type="match status" value="1"/>
</dbReference>
<feature type="domain" description="CUE" evidence="11">
    <location>
        <begin position="254"/>
        <end position="297"/>
    </location>
</feature>
<evidence type="ECO:0000313" key="14">
    <source>
        <dbReference type="Proteomes" id="UP000007879"/>
    </source>
</evidence>
<dbReference type="GO" id="GO:0031624">
    <property type="term" value="F:ubiquitin conjugating enzyme binding"/>
    <property type="evidence" value="ECO:0007669"/>
    <property type="project" value="TreeGrafter"/>
</dbReference>
<dbReference type="SUPFAM" id="SSF49562">
    <property type="entry name" value="C2 domain (Calcium/lipid-binding domain, CaLB)"/>
    <property type="match status" value="1"/>
</dbReference>
<dbReference type="GO" id="GO:0005737">
    <property type="term" value="C:cytoplasm"/>
    <property type="evidence" value="ECO:0007669"/>
    <property type="project" value="UniProtKB-SubCell"/>
</dbReference>
<comment type="similarity">
    <text evidence="2">Belongs to the tollip family.</text>
</comment>
<dbReference type="AlphaFoldDB" id="E5KCC3"/>
<keyword evidence="14" id="KW-1185">Reference proteome</keyword>
<dbReference type="InterPro" id="IPR041799">
    <property type="entry name" value="TOLIP_CUE"/>
</dbReference>
<sequence>MATIEDGQEQSKRDRAFLGQLPDDFLRVEEVPRSEQRTSSHQRDHPHLVPMTYSPQQLGYRHGDGSHVGKLKVTILQAKLAKNYGLTRMDPYCRVRIGHAVYETPTDINGSKNPRWNKTFSVNLPRGVTSVYVEIFNERYLSLDDRIAWGYYELPTDVFNGETVEEWIPLTGKQGDEKEGNINFIFSLSPLHQLVSSGGVPYQQQPAQYPPGFMPQQPQTQFQGSPVGYYPPTPLMMQPQQQPTAVQAPSRPPVTDEDVRQMKEMFPTVDNEVVKSVLEATGGNKDQAVTNLLSMTTE</sequence>
<dbReference type="STRING" id="400682.E5KCC3"/>
<dbReference type="InterPro" id="IPR009060">
    <property type="entry name" value="UBA-like_sf"/>
</dbReference>
<accession>E5KCC3</accession>
<dbReference type="SMART" id="SM00239">
    <property type="entry name" value="C2"/>
    <property type="match status" value="1"/>
</dbReference>
<dbReference type="PROSITE" id="PS50004">
    <property type="entry name" value="C2"/>
    <property type="match status" value="1"/>
</dbReference>
<keyword evidence="5" id="KW-0677">Repeat</keyword>
<dbReference type="InterPro" id="IPR000008">
    <property type="entry name" value="C2_dom"/>
</dbReference>
<evidence type="ECO:0000256" key="6">
    <source>
        <dbReference type="ARBA" id="ARBA00022859"/>
    </source>
</evidence>